<dbReference type="RefSeq" id="XP_056075224.1">
    <property type="nucleotide sequence ID" value="XM_056211751.1"/>
</dbReference>
<proteinExistence type="predicted"/>
<evidence type="ECO:0000313" key="2">
    <source>
        <dbReference type="EMBL" id="KAJ4358365.1"/>
    </source>
</evidence>
<keyword evidence="3" id="KW-1185">Reference proteome</keyword>
<reference evidence="2" key="1">
    <citation type="submission" date="2022-10" db="EMBL/GenBank/DDBJ databases">
        <title>Tapping the CABI collections for fungal endophytes: first genome assemblies for Collariella, Neodidymelliopsis, Ascochyta clinopodiicola, Didymella pomorum, Didymosphaeria variabile, Neocosmospora piperis and Neocucurbitaria cava.</title>
        <authorList>
            <person name="Hill R."/>
        </authorList>
    </citation>
    <scope>NUCLEOTIDE SEQUENCE</scope>
    <source>
        <strain evidence="2">IMI 356815</strain>
    </source>
</reference>
<evidence type="ECO:0000256" key="1">
    <source>
        <dbReference type="SAM" id="MobiDB-lite"/>
    </source>
</evidence>
<protein>
    <submittedName>
        <fullName evidence="2">Uncharacterized protein</fullName>
    </submittedName>
</protein>
<gene>
    <name evidence="2" type="ORF">N0V89_002947</name>
</gene>
<feature type="compositionally biased region" description="Low complexity" evidence="1">
    <location>
        <begin position="22"/>
        <end position="33"/>
    </location>
</feature>
<sequence>MASLFRDFSFDAPSRLPEQHQTETPPLSVSPTSTSPFLYPARLPTPPPCHVNDLAQALTKQDLRVIVDPNFRAANEPLTPPSDHGTFENHIPERPNLSTARMNSATLRMQRQANVRMQSYLAHIKDISSLVEKMIDVDQCNVCEPKSKSLSPMPTEDDEGVSMDYAPTAKEEIRSMLPFYRAGDRPDGSTRVSKRPRMRRSTGSISRIAKRPSR</sequence>
<accession>A0A9W8XV82</accession>
<dbReference type="GeneID" id="80906477"/>
<evidence type="ECO:0000313" key="3">
    <source>
        <dbReference type="Proteomes" id="UP001140513"/>
    </source>
</evidence>
<feature type="region of interest" description="Disordered" evidence="1">
    <location>
        <begin position="180"/>
        <end position="214"/>
    </location>
</feature>
<feature type="region of interest" description="Disordered" evidence="1">
    <location>
        <begin position="1"/>
        <end position="33"/>
    </location>
</feature>
<dbReference type="OrthoDB" id="3910171at2759"/>
<feature type="region of interest" description="Disordered" evidence="1">
    <location>
        <begin position="74"/>
        <end position="94"/>
    </location>
</feature>
<dbReference type="AlphaFoldDB" id="A0A9W8XV82"/>
<dbReference type="Proteomes" id="UP001140513">
    <property type="component" value="Unassembled WGS sequence"/>
</dbReference>
<name>A0A9W8XV82_9PLEO</name>
<organism evidence="2 3">
    <name type="scientific">Didymosphaeria variabile</name>
    <dbReference type="NCBI Taxonomy" id="1932322"/>
    <lineage>
        <taxon>Eukaryota</taxon>
        <taxon>Fungi</taxon>
        <taxon>Dikarya</taxon>
        <taxon>Ascomycota</taxon>
        <taxon>Pezizomycotina</taxon>
        <taxon>Dothideomycetes</taxon>
        <taxon>Pleosporomycetidae</taxon>
        <taxon>Pleosporales</taxon>
        <taxon>Massarineae</taxon>
        <taxon>Didymosphaeriaceae</taxon>
        <taxon>Didymosphaeria</taxon>
    </lineage>
</organism>
<comment type="caution">
    <text evidence="2">The sequence shown here is derived from an EMBL/GenBank/DDBJ whole genome shotgun (WGS) entry which is preliminary data.</text>
</comment>
<dbReference type="EMBL" id="JAPEUX010000002">
    <property type="protein sequence ID" value="KAJ4358365.1"/>
    <property type="molecule type" value="Genomic_DNA"/>
</dbReference>